<accession>A0A834T4C5</accession>
<reference evidence="2" key="1">
    <citation type="submission" date="2020-09" db="EMBL/GenBank/DDBJ databases">
        <title>Genome-Enabled Discovery of Anthraquinone Biosynthesis in Senna tora.</title>
        <authorList>
            <person name="Kang S.-H."/>
            <person name="Pandey R.P."/>
            <person name="Lee C.-M."/>
            <person name="Sim J.-S."/>
            <person name="Jeong J.-T."/>
            <person name="Choi B.-S."/>
            <person name="Jung M."/>
            <person name="Ginzburg D."/>
            <person name="Zhao K."/>
            <person name="Won S.Y."/>
            <person name="Oh T.-J."/>
            <person name="Yu Y."/>
            <person name="Kim N.-H."/>
            <person name="Lee O.R."/>
            <person name="Lee T.-H."/>
            <person name="Bashyal P."/>
            <person name="Kim T.-S."/>
            <person name="Lee W.-H."/>
            <person name="Kawkins C."/>
            <person name="Kim C.-K."/>
            <person name="Kim J.S."/>
            <person name="Ahn B.O."/>
            <person name="Rhee S.Y."/>
            <person name="Sohng J.K."/>
        </authorList>
    </citation>
    <scope>NUCLEOTIDE SEQUENCE</scope>
    <source>
        <tissue evidence="2">Leaf</tissue>
    </source>
</reference>
<keyword evidence="3" id="KW-1185">Reference proteome</keyword>
<evidence type="ECO:0000256" key="1">
    <source>
        <dbReference type="SAM" id="MobiDB-lite"/>
    </source>
</evidence>
<proteinExistence type="predicted"/>
<dbReference type="AlphaFoldDB" id="A0A834T4C5"/>
<evidence type="ECO:0000313" key="2">
    <source>
        <dbReference type="EMBL" id="KAF7814916.1"/>
    </source>
</evidence>
<dbReference type="Proteomes" id="UP000634136">
    <property type="component" value="Unassembled WGS sequence"/>
</dbReference>
<sequence>MPSATTTSSTFLNDSRPPTQVADLASSPRLRLIVVPLQI</sequence>
<organism evidence="2 3">
    <name type="scientific">Senna tora</name>
    <dbReference type="NCBI Taxonomy" id="362788"/>
    <lineage>
        <taxon>Eukaryota</taxon>
        <taxon>Viridiplantae</taxon>
        <taxon>Streptophyta</taxon>
        <taxon>Embryophyta</taxon>
        <taxon>Tracheophyta</taxon>
        <taxon>Spermatophyta</taxon>
        <taxon>Magnoliopsida</taxon>
        <taxon>eudicotyledons</taxon>
        <taxon>Gunneridae</taxon>
        <taxon>Pentapetalae</taxon>
        <taxon>rosids</taxon>
        <taxon>fabids</taxon>
        <taxon>Fabales</taxon>
        <taxon>Fabaceae</taxon>
        <taxon>Caesalpinioideae</taxon>
        <taxon>Cassia clade</taxon>
        <taxon>Senna</taxon>
    </lineage>
</organism>
<feature type="region of interest" description="Disordered" evidence="1">
    <location>
        <begin position="1"/>
        <end position="23"/>
    </location>
</feature>
<feature type="compositionally biased region" description="Polar residues" evidence="1">
    <location>
        <begin position="1"/>
        <end position="18"/>
    </location>
</feature>
<comment type="caution">
    <text evidence="2">The sequence shown here is derived from an EMBL/GenBank/DDBJ whole genome shotgun (WGS) entry which is preliminary data.</text>
</comment>
<dbReference type="EMBL" id="JAAIUW010000009">
    <property type="protein sequence ID" value="KAF7814916.1"/>
    <property type="molecule type" value="Genomic_DNA"/>
</dbReference>
<evidence type="ECO:0000313" key="3">
    <source>
        <dbReference type="Proteomes" id="UP000634136"/>
    </source>
</evidence>
<protein>
    <submittedName>
        <fullName evidence="2">Uncharacterized protein</fullName>
    </submittedName>
</protein>
<name>A0A834T4C5_9FABA</name>
<gene>
    <name evidence="2" type="ORF">G2W53_028885</name>
</gene>